<dbReference type="AlphaFoldDB" id="A2CAI8"/>
<evidence type="ECO:0000313" key="3">
    <source>
        <dbReference type="EMBL" id="ABM78498.1"/>
    </source>
</evidence>
<evidence type="ECO:0000313" key="4">
    <source>
        <dbReference type="Proteomes" id="UP000002274"/>
    </source>
</evidence>
<feature type="transmembrane region" description="Helical" evidence="1">
    <location>
        <begin position="46"/>
        <end position="69"/>
    </location>
</feature>
<reference evidence="3 4" key="1">
    <citation type="journal article" date="2007" name="PLoS Genet.">
        <title>Patterns and implications of gene gain and loss in the evolution of Prochlorococcus.</title>
        <authorList>
            <person name="Kettler G.C."/>
            <person name="Martiny A.C."/>
            <person name="Huang K."/>
            <person name="Zucker J."/>
            <person name="Coleman M.L."/>
            <person name="Rodrigue S."/>
            <person name="Chen F."/>
            <person name="Lapidus A."/>
            <person name="Ferriera S."/>
            <person name="Johnson J."/>
            <person name="Steglich C."/>
            <person name="Church G.M."/>
            <person name="Richardson P."/>
            <person name="Chisholm S.W."/>
        </authorList>
    </citation>
    <scope>NUCLEOTIDE SEQUENCE [LARGE SCALE GENOMIC DNA]</scope>
    <source>
        <strain evidence="3 4">MIT 9303</strain>
    </source>
</reference>
<dbReference type="HOGENOM" id="CLU_185096_0_0_3"/>
<feature type="domain" description="DUF6737" evidence="2">
    <location>
        <begin position="12"/>
        <end position="67"/>
    </location>
</feature>
<dbReference type="PANTHER" id="PTHR36046:SF1">
    <property type="entry name" value="DUF6737 DOMAIN-CONTAINING PROTEIN"/>
    <property type="match status" value="1"/>
</dbReference>
<accession>A2CAI8</accession>
<evidence type="ECO:0000256" key="1">
    <source>
        <dbReference type="SAM" id="Phobius"/>
    </source>
</evidence>
<gene>
    <name evidence="3" type="ordered locus">P9303_17561</name>
</gene>
<dbReference type="Proteomes" id="UP000002274">
    <property type="component" value="Chromosome"/>
</dbReference>
<dbReference type="PROSITE" id="PS51257">
    <property type="entry name" value="PROKAR_LIPOPROTEIN"/>
    <property type="match status" value="1"/>
</dbReference>
<dbReference type="EMBL" id="CP000554">
    <property type="protein sequence ID" value="ABM78498.1"/>
    <property type="molecule type" value="Genomic_DNA"/>
</dbReference>
<dbReference type="PANTHER" id="PTHR36046">
    <property type="entry name" value="PROTEIN, PUTATIVE-RELATED"/>
    <property type="match status" value="1"/>
</dbReference>
<keyword evidence="1" id="KW-0472">Membrane</keyword>
<evidence type="ECO:0000259" key="2">
    <source>
        <dbReference type="Pfam" id="PF20522"/>
    </source>
</evidence>
<dbReference type="BioCyc" id="PMAR59922:G1G80-1524-MONOMER"/>
<dbReference type="InterPro" id="IPR046625">
    <property type="entry name" value="DUF6737"/>
</dbReference>
<protein>
    <recommendedName>
        <fullName evidence="2">DUF6737 domain-containing protein</fullName>
    </recommendedName>
</protein>
<dbReference type="RefSeq" id="WP_011826385.1">
    <property type="nucleotide sequence ID" value="NC_008820.1"/>
</dbReference>
<name>A2CAI8_PROM3</name>
<feature type="transmembrane region" description="Helical" evidence="1">
    <location>
        <begin position="21"/>
        <end position="40"/>
    </location>
</feature>
<dbReference type="KEGG" id="pmf:P9303_17561"/>
<dbReference type="STRING" id="59922.P9303_17561"/>
<keyword evidence="1" id="KW-1133">Transmembrane helix</keyword>
<keyword evidence="1" id="KW-0812">Transmembrane</keyword>
<organism evidence="3 4">
    <name type="scientific">Prochlorococcus marinus (strain MIT 9303)</name>
    <dbReference type="NCBI Taxonomy" id="59922"/>
    <lineage>
        <taxon>Bacteria</taxon>
        <taxon>Bacillati</taxon>
        <taxon>Cyanobacteriota</taxon>
        <taxon>Cyanophyceae</taxon>
        <taxon>Synechococcales</taxon>
        <taxon>Prochlorococcaceae</taxon>
        <taxon>Prochlorococcus</taxon>
    </lineage>
</organism>
<dbReference type="Pfam" id="PF20522">
    <property type="entry name" value="DUF6737"/>
    <property type="match status" value="1"/>
</dbReference>
<proteinExistence type="predicted"/>
<sequence length="85" mass="9816">MSSDQGKATTASFWNEKPWWCQPWSILLTGVACVAVSWWWPNLLWFTVLIAIGVFGWWGLFLVLAPAIYRQQIQQQLSEQDQISS</sequence>